<evidence type="ECO:0000313" key="6">
    <source>
        <dbReference type="Proteomes" id="UP001601442"/>
    </source>
</evidence>
<dbReference type="PANTHER" id="PTHR33371:SF16">
    <property type="entry name" value="MCE-FAMILY PROTEIN MCE3F"/>
    <property type="match status" value="1"/>
</dbReference>
<gene>
    <name evidence="5" type="ORF">ACFYU5_26565</name>
</gene>
<dbReference type="InterPro" id="IPR005693">
    <property type="entry name" value="Mce"/>
</dbReference>
<keyword evidence="2" id="KW-0472">Membrane</keyword>
<organism evidence="5 6">
    <name type="scientific">Nocardia aobensis</name>
    <dbReference type="NCBI Taxonomy" id="257277"/>
    <lineage>
        <taxon>Bacteria</taxon>
        <taxon>Bacillati</taxon>
        <taxon>Actinomycetota</taxon>
        <taxon>Actinomycetes</taxon>
        <taxon>Mycobacteriales</taxon>
        <taxon>Nocardiaceae</taxon>
        <taxon>Nocardia</taxon>
    </lineage>
</organism>
<keyword evidence="2" id="KW-1133">Transmembrane helix</keyword>
<feature type="transmembrane region" description="Helical" evidence="2">
    <location>
        <begin position="31"/>
        <end position="52"/>
    </location>
</feature>
<dbReference type="InterPro" id="IPR024516">
    <property type="entry name" value="Mce_C"/>
</dbReference>
<dbReference type="NCBIfam" id="TIGR00996">
    <property type="entry name" value="Mtu_fam_mce"/>
    <property type="match status" value="1"/>
</dbReference>
<dbReference type="Proteomes" id="UP001601442">
    <property type="component" value="Unassembled WGS sequence"/>
</dbReference>
<evidence type="ECO:0000256" key="2">
    <source>
        <dbReference type="SAM" id="Phobius"/>
    </source>
</evidence>
<proteinExistence type="predicted"/>
<dbReference type="InterPro" id="IPR003399">
    <property type="entry name" value="Mce/MlaD"/>
</dbReference>
<feature type="region of interest" description="Disordered" evidence="1">
    <location>
        <begin position="355"/>
        <end position="426"/>
    </location>
</feature>
<dbReference type="EMBL" id="JBIAMT010000005">
    <property type="protein sequence ID" value="MFF0499992.1"/>
    <property type="molecule type" value="Genomic_DNA"/>
</dbReference>
<evidence type="ECO:0000313" key="5">
    <source>
        <dbReference type="EMBL" id="MFF0499992.1"/>
    </source>
</evidence>
<feature type="domain" description="Mce/MlaD" evidence="3">
    <location>
        <begin position="60"/>
        <end position="134"/>
    </location>
</feature>
<dbReference type="Pfam" id="PF02470">
    <property type="entry name" value="MlaD"/>
    <property type="match status" value="1"/>
</dbReference>
<dbReference type="InterPro" id="IPR052336">
    <property type="entry name" value="MlaD_Phospholipid_Transporter"/>
</dbReference>
<evidence type="ECO:0000259" key="3">
    <source>
        <dbReference type="Pfam" id="PF02470"/>
    </source>
</evidence>
<comment type="caution">
    <text evidence="5">The sequence shown here is derived from an EMBL/GenBank/DDBJ whole genome shotgun (WGS) entry which is preliminary data.</text>
</comment>
<evidence type="ECO:0000256" key="1">
    <source>
        <dbReference type="SAM" id="MobiDB-lite"/>
    </source>
</evidence>
<feature type="domain" description="Mammalian cell entry C-terminal" evidence="4">
    <location>
        <begin position="142"/>
        <end position="297"/>
    </location>
</feature>
<reference evidence="5 6" key="1">
    <citation type="submission" date="2024-10" db="EMBL/GenBank/DDBJ databases">
        <title>The Natural Products Discovery Center: Release of the First 8490 Sequenced Strains for Exploring Actinobacteria Biosynthetic Diversity.</title>
        <authorList>
            <person name="Kalkreuter E."/>
            <person name="Kautsar S.A."/>
            <person name="Yang D."/>
            <person name="Bader C.D."/>
            <person name="Teijaro C.N."/>
            <person name="Fluegel L."/>
            <person name="Davis C.M."/>
            <person name="Simpson J.R."/>
            <person name="Lauterbach L."/>
            <person name="Steele A.D."/>
            <person name="Gui C."/>
            <person name="Meng S."/>
            <person name="Li G."/>
            <person name="Viehrig K."/>
            <person name="Ye F."/>
            <person name="Su P."/>
            <person name="Kiefer A.F."/>
            <person name="Nichols A."/>
            <person name="Cepeda A.J."/>
            <person name="Yan W."/>
            <person name="Fan B."/>
            <person name="Jiang Y."/>
            <person name="Adhikari A."/>
            <person name="Zheng C.-J."/>
            <person name="Schuster L."/>
            <person name="Cowan T.M."/>
            <person name="Smanski M.J."/>
            <person name="Chevrette M.G."/>
            <person name="De Carvalho L.P.S."/>
            <person name="Shen B."/>
        </authorList>
    </citation>
    <scope>NUCLEOTIDE SEQUENCE [LARGE SCALE GENOMIC DNA]</scope>
    <source>
        <strain evidence="5 6">NPDC004119</strain>
    </source>
</reference>
<dbReference type="PANTHER" id="PTHR33371">
    <property type="entry name" value="INTERMEMBRANE PHOSPHOLIPID TRANSPORT SYSTEM BINDING PROTEIN MLAD-RELATED"/>
    <property type="match status" value="1"/>
</dbReference>
<keyword evidence="2" id="KW-0812">Transmembrane</keyword>
<sequence>MTDTRFRIALESPARLLVAGVTAAREHRTTISILGLVTILILGGGYLTFGALKINPLHSSYRVDVELAESGGLLPGQDVTLHGVRIGRVTAVTVIANKVVATAEIDDGTNVPDTGPVRVAALSAAGEQYLDFAPTTDHGPYLTDGSLVPLARTSSPTTLATLLGHLSATLAQVDPAKLTAIEHELGVSQDGPDKLAAIIDGGVFMISTLDSVLPQTVDLLRNSKTVLTALGDSGPGLRETAAELAATTKAIAAKSEGLAQLLDHAPETLRTVDAMIAENSPTMVQLLGNLTTVSQMSYLHIPALEEFFFPQQRGGSALDAISSAFHDGGVWALAALYPHSSCDYNLPRRAGTQPDFPEPYLNARCADPDPSALIRGADNAPRPPGDVATSPPGTDPRATADPTPVGPYTIPTPYGGPSLPHPLPYK</sequence>
<keyword evidence="6" id="KW-1185">Reference proteome</keyword>
<evidence type="ECO:0000259" key="4">
    <source>
        <dbReference type="Pfam" id="PF11887"/>
    </source>
</evidence>
<accession>A0ABW6PA01</accession>
<feature type="compositionally biased region" description="Low complexity" evidence="1">
    <location>
        <begin position="402"/>
        <end position="417"/>
    </location>
</feature>
<dbReference type="Pfam" id="PF11887">
    <property type="entry name" value="Mce4_CUP1"/>
    <property type="match status" value="1"/>
</dbReference>
<dbReference type="RefSeq" id="WP_387398953.1">
    <property type="nucleotide sequence ID" value="NZ_JBIAMT010000005.1"/>
</dbReference>
<name>A0ABW6PA01_9NOCA</name>
<protein>
    <submittedName>
        <fullName evidence="5">MCE family protein</fullName>
    </submittedName>
</protein>